<gene>
    <name evidence="2" type="ORF">SAMN05216388_10434</name>
</gene>
<dbReference type="SUPFAM" id="SSF110849">
    <property type="entry name" value="ParB/Sulfiredoxin"/>
    <property type="match status" value="1"/>
</dbReference>
<evidence type="ECO:0000256" key="1">
    <source>
        <dbReference type="SAM" id="MobiDB-lite"/>
    </source>
</evidence>
<dbReference type="InterPro" id="IPR036086">
    <property type="entry name" value="ParB/Sulfiredoxin_sf"/>
</dbReference>
<dbReference type="EMBL" id="FOCX01000043">
    <property type="protein sequence ID" value="SEP19523.1"/>
    <property type="molecule type" value="Genomic_DNA"/>
</dbReference>
<protein>
    <submittedName>
        <fullName evidence="2">Chromosome partitioning protein, ParB family</fullName>
    </submittedName>
</protein>
<dbReference type="AlphaFoldDB" id="A0A1H8VW67"/>
<keyword evidence="3" id="KW-1185">Reference proteome</keyword>
<feature type="compositionally biased region" description="Polar residues" evidence="1">
    <location>
        <begin position="188"/>
        <end position="203"/>
    </location>
</feature>
<dbReference type="RefSeq" id="WP_244515085.1">
    <property type="nucleotide sequence ID" value="NZ_FOCX01000043.1"/>
</dbReference>
<reference evidence="3" key="1">
    <citation type="submission" date="2016-10" db="EMBL/GenBank/DDBJ databases">
        <authorList>
            <person name="Varghese N."/>
            <person name="Submissions S."/>
        </authorList>
    </citation>
    <scope>NUCLEOTIDE SEQUENCE [LARGE SCALE GENOMIC DNA]</scope>
    <source>
        <strain evidence="3">IBRC-M 10043</strain>
    </source>
</reference>
<feature type="region of interest" description="Disordered" evidence="1">
    <location>
        <begin position="162"/>
        <end position="209"/>
    </location>
</feature>
<evidence type="ECO:0000313" key="3">
    <source>
        <dbReference type="Proteomes" id="UP000198775"/>
    </source>
</evidence>
<dbReference type="Gene3D" id="3.90.1530.10">
    <property type="entry name" value="Conserved hypothetical protein from pyrococcus furiosus pfu- 392566-001, ParB domain"/>
    <property type="match status" value="1"/>
</dbReference>
<name>A0A1H8VW67_9EURY</name>
<dbReference type="Proteomes" id="UP000198775">
    <property type="component" value="Unassembled WGS sequence"/>
</dbReference>
<proteinExistence type="predicted"/>
<accession>A0A1H8VW67</accession>
<feature type="compositionally biased region" description="Acidic residues" evidence="1">
    <location>
        <begin position="166"/>
        <end position="184"/>
    </location>
</feature>
<organism evidence="2 3">
    <name type="scientific">Halorientalis persicus</name>
    <dbReference type="NCBI Taxonomy" id="1367881"/>
    <lineage>
        <taxon>Archaea</taxon>
        <taxon>Methanobacteriati</taxon>
        <taxon>Methanobacteriota</taxon>
        <taxon>Stenosarchaea group</taxon>
        <taxon>Halobacteria</taxon>
        <taxon>Halobacteriales</taxon>
        <taxon>Haloarculaceae</taxon>
        <taxon>Halorientalis</taxon>
    </lineage>
</organism>
<sequence>MTGNPFHNTLDWALQGKYARVVAAGRTYKGWVERVHHDRGSVVMHNVTADDTEELGSVFIRTPDIVEVIKPKKRVEWRDVDELQPFPDHNLDFEPKDEIIRACYRNQYAESFPVVREDGTIINGHKRIKAARVAGLDHHPVEVLTVTDDQAAELFAVAHRSQLENATDDDLNEPEDQDSSEDSSTDSNQGDYSSLAKTSSNISLDDYAW</sequence>
<evidence type="ECO:0000313" key="2">
    <source>
        <dbReference type="EMBL" id="SEP19523.1"/>
    </source>
</evidence>